<dbReference type="KEGG" id="msq:BKP64_09310"/>
<feature type="signal peptide" evidence="3">
    <location>
        <begin position="1"/>
        <end position="27"/>
    </location>
</feature>
<dbReference type="SMART" id="SM00062">
    <property type="entry name" value="PBPb"/>
    <property type="match status" value="1"/>
</dbReference>
<gene>
    <name evidence="5" type="ORF">BKP64_09310</name>
</gene>
<reference evidence="5 6" key="1">
    <citation type="submission" date="2016-10" db="EMBL/GenBank/DDBJ databases">
        <title>Marinobacter salinus sp. nov., a moderately halophilic bacterium isolated from a tidal flat environment.</title>
        <authorList>
            <person name="Park S.-J."/>
        </authorList>
    </citation>
    <scope>NUCLEOTIDE SEQUENCE [LARGE SCALE GENOMIC DNA]</scope>
    <source>
        <strain evidence="5 6">Hb8</strain>
    </source>
</reference>
<dbReference type="OrthoDB" id="6193186at2"/>
<sequence>MKACLPSHLTLTLAICLLLWTVQPAVAETVLRVAYEDKTQFPYYMGDTQQVLEEPGAAVELVKLLEQRIPGLRIKFSRFPWKRCLAMLEAGQVDGVFNASYSSGRTRIGEYPWKDDQVDPSRRLTTISYHLYALPGAALRWNGEAFGTSNLEIGAPLGYSIVSDLEKLGVSVVKVRSSMQSLQLLIAKRVDAVALQSVTADFLLNINADKLTGIVRIDPPLKTKPYYLMLSRQFKAAHPDLSERIWDEIGKLREEKLNALSRSYLAKPGAAHR</sequence>
<protein>
    <submittedName>
        <fullName evidence="5">Amino acid ABC transporter</fullName>
    </submittedName>
</protein>
<proteinExistence type="inferred from homology"/>
<feature type="chain" id="PRO_5009442051" evidence="3">
    <location>
        <begin position="28"/>
        <end position="273"/>
    </location>
</feature>
<evidence type="ECO:0000259" key="4">
    <source>
        <dbReference type="SMART" id="SM00062"/>
    </source>
</evidence>
<dbReference type="RefSeq" id="WP_070968915.1">
    <property type="nucleotide sequence ID" value="NZ_CP017715.1"/>
</dbReference>
<evidence type="ECO:0000313" key="6">
    <source>
        <dbReference type="Proteomes" id="UP000177445"/>
    </source>
</evidence>
<comment type="similarity">
    <text evidence="1">Belongs to the bacterial solute-binding protein 3 family.</text>
</comment>
<dbReference type="Proteomes" id="UP000177445">
    <property type="component" value="Chromosome"/>
</dbReference>
<evidence type="ECO:0000313" key="5">
    <source>
        <dbReference type="EMBL" id="AOY88345.1"/>
    </source>
</evidence>
<dbReference type="EMBL" id="CP017715">
    <property type="protein sequence ID" value="AOY88345.1"/>
    <property type="molecule type" value="Genomic_DNA"/>
</dbReference>
<accession>A0A1D9GLG6</accession>
<dbReference type="STRING" id="1874317.BKP64_09310"/>
<dbReference type="PANTHER" id="PTHR35936:SF35">
    <property type="entry name" value="L-CYSTINE-BINDING PROTEIN TCYJ"/>
    <property type="match status" value="1"/>
</dbReference>
<evidence type="ECO:0000256" key="3">
    <source>
        <dbReference type="SAM" id="SignalP"/>
    </source>
</evidence>
<feature type="domain" description="Solute-binding protein family 3/N-terminal" evidence="4">
    <location>
        <begin position="30"/>
        <end position="268"/>
    </location>
</feature>
<name>A0A1D9GLG6_9GAMM</name>
<evidence type="ECO:0000256" key="1">
    <source>
        <dbReference type="ARBA" id="ARBA00010333"/>
    </source>
</evidence>
<evidence type="ECO:0000256" key="2">
    <source>
        <dbReference type="ARBA" id="ARBA00022729"/>
    </source>
</evidence>
<dbReference type="InterPro" id="IPR001638">
    <property type="entry name" value="Solute-binding_3/MltF_N"/>
</dbReference>
<dbReference type="Gene3D" id="3.40.190.10">
    <property type="entry name" value="Periplasmic binding protein-like II"/>
    <property type="match status" value="2"/>
</dbReference>
<dbReference type="AlphaFoldDB" id="A0A1D9GLG6"/>
<keyword evidence="2 3" id="KW-0732">Signal</keyword>
<dbReference type="PANTHER" id="PTHR35936">
    <property type="entry name" value="MEMBRANE-BOUND LYTIC MUREIN TRANSGLYCOSYLASE F"/>
    <property type="match status" value="1"/>
</dbReference>
<organism evidence="5 6">
    <name type="scientific">Marinobacter salinus</name>
    <dbReference type="NCBI Taxonomy" id="1874317"/>
    <lineage>
        <taxon>Bacteria</taxon>
        <taxon>Pseudomonadati</taxon>
        <taxon>Pseudomonadota</taxon>
        <taxon>Gammaproteobacteria</taxon>
        <taxon>Pseudomonadales</taxon>
        <taxon>Marinobacteraceae</taxon>
        <taxon>Marinobacter</taxon>
    </lineage>
</organism>
<keyword evidence="6" id="KW-1185">Reference proteome</keyword>
<dbReference type="SUPFAM" id="SSF53850">
    <property type="entry name" value="Periplasmic binding protein-like II"/>
    <property type="match status" value="1"/>
</dbReference>